<protein>
    <recommendedName>
        <fullName evidence="3">Laminin G domain-containing protein</fullName>
    </recommendedName>
</protein>
<name>A0AAE1AK34_9GAST</name>
<comment type="caution">
    <text evidence="4">The sequence shown here is derived from an EMBL/GenBank/DDBJ whole genome shotgun (WGS) entry which is preliminary data.</text>
</comment>
<comment type="caution">
    <text evidence="1">Lacks conserved residue(s) required for the propagation of feature annotation.</text>
</comment>
<dbReference type="Pfam" id="PF02210">
    <property type="entry name" value="Laminin_G_2"/>
    <property type="match status" value="1"/>
</dbReference>
<reference evidence="4" key="1">
    <citation type="journal article" date="2023" name="G3 (Bethesda)">
        <title>A reference genome for the long-term kleptoplast-retaining sea slug Elysia crispata morphotype clarki.</title>
        <authorList>
            <person name="Eastman K.E."/>
            <person name="Pendleton A.L."/>
            <person name="Shaikh M.A."/>
            <person name="Suttiyut T."/>
            <person name="Ogas R."/>
            <person name="Tomko P."/>
            <person name="Gavelis G."/>
            <person name="Widhalm J.R."/>
            <person name="Wisecaver J.H."/>
        </authorList>
    </citation>
    <scope>NUCLEOTIDE SEQUENCE</scope>
    <source>
        <strain evidence="4">ECLA1</strain>
    </source>
</reference>
<sequence length="392" mass="41195">MVVRREHASPPVGKVSSHATIKTRRSSSIPDLFSRLETSPTSCVASSSGTRTSSILLPSSSSSSSGSLSWHLTRRNARRTPSSGPSSTRKRRLFPVPASSPYACHAASLNLLNPDRTKVKVLSTSFSSSPSSSLATSFTSFSLRTLVAVLILTVLGLPSGTSADRDLAYFNSSSFITIPNYTWDYATTMQVTFRTCSGSGGLLSLVEDSSPSSSSSSSTSSSLTSSSPSESLTLSLVNGSVTLSWQLSGRAQTLVVPVGQAVSDNRWYRVRIRYLLFAVNLAVSSAAGADSSLGEVVLANSSYNSFILNKVLTGPLTIGQGFHGCMYQGPGVSFSSPGLVAFGVDWDRCPALKGCPSARDSMLSKGNALRCGTIVRDACSLVGEFVSESMIG</sequence>
<accession>A0AAE1AK34</accession>
<evidence type="ECO:0000256" key="1">
    <source>
        <dbReference type="PROSITE-ProRule" id="PRU00122"/>
    </source>
</evidence>
<feature type="compositionally biased region" description="Low complexity" evidence="2">
    <location>
        <begin position="53"/>
        <end position="69"/>
    </location>
</feature>
<feature type="compositionally biased region" description="Polar residues" evidence="2">
    <location>
        <begin position="40"/>
        <end position="52"/>
    </location>
</feature>
<dbReference type="Proteomes" id="UP001283361">
    <property type="component" value="Unassembled WGS sequence"/>
</dbReference>
<feature type="region of interest" description="Disordered" evidence="2">
    <location>
        <begin position="207"/>
        <end position="230"/>
    </location>
</feature>
<dbReference type="PROSITE" id="PS50025">
    <property type="entry name" value="LAM_G_DOMAIN"/>
    <property type="match status" value="1"/>
</dbReference>
<evidence type="ECO:0000259" key="3">
    <source>
        <dbReference type="PROSITE" id="PS50025"/>
    </source>
</evidence>
<feature type="region of interest" description="Disordered" evidence="2">
    <location>
        <begin position="1"/>
        <end position="27"/>
    </location>
</feature>
<feature type="region of interest" description="Disordered" evidence="2">
    <location>
        <begin position="40"/>
        <end position="92"/>
    </location>
</feature>
<dbReference type="EMBL" id="JAWDGP010001751">
    <property type="protein sequence ID" value="KAK3788646.1"/>
    <property type="molecule type" value="Genomic_DNA"/>
</dbReference>
<evidence type="ECO:0000313" key="4">
    <source>
        <dbReference type="EMBL" id="KAK3788646.1"/>
    </source>
</evidence>
<dbReference type="InterPro" id="IPR001791">
    <property type="entry name" value="Laminin_G"/>
</dbReference>
<dbReference type="SMART" id="SM00282">
    <property type="entry name" value="LamG"/>
    <property type="match status" value="1"/>
</dbReference>
<evidence type="ECO:0000313" key="5">
    <source>
        <dbReference type="Proteomes" id="UP001283361"/>
    </source>
</evidence>
<organism evidence="4 5">
    <name type="scientific">Elysia crispata</name>
    <name type="common">lettuce slug</name>
    <dbReference type="NCBI Taxonomy" id="231223"/>
    <lineage>
        <taxon>Eukaryota</taxon>
        <taxon>Metazoa</taxon>
        <taxon>Spiralia</taxon>
        <taxon>Lophotrochozoa</taxon>
        <taxon>Mollusca</taxon>
        <taxon>Gastropoda</taxon>
        <taxon>Heterobranchia</taxon>
        <taxon>Euthyneura</taxon>
        <taxon>Panpulmonata</taxon>
        <taxon>Sacoglossa</taxon>
        <taxon>Placobranchoidea</taxon>
        <taxon>Plakobranchidae</taxon>
        <taxon>Elysia</taxon>
    </lineage>
</organism>
<dbReference type="InterPro" id="IPR013320">
    <property type="entry name" value="ConA-like_dom_sf"/>
</dbReference>
<proteinExistence type="predicted"/>
<keyword evidence="5" id="KW-1185">Reference proteome</keyword>
<dbReference type="Gene3D" id="2.60.120.200">
    <property type="match status" value="1"/>
</dbReference>
<gene>
    <name evidence="4" type="ORF">RRG08_035810</name>
</gene>
<evidence type="ECO:0000256" key="2">
    <source>
        <dbReference type="SAM" id="MobiDB-lite"/>
    </source>
</evidence>
<feature type="domain" description="Laminin G" evidence="3">
    <location>
        <begin position="165"/>
        <end position="355"/>
    </location>
</feature>
<dbReference type="AlphaFoldDB" id="A0AAE1AK34"/>
<dbReference type="SUPFAM" id="SSF49899">
    <property type="entry name" value="Concanavalin A-like lectins/glucanases"/>
    <property type="match status" value="1"/>
</dbReference>